<feature type="transmembrane region" description="Helical" evidence="2">
    <location>
        <begin position="183"/>
        <end position="204"/>
    </location>
</feature>
<protein>
    <submittedName>
        <fullName evidence="3">Uncharacterized protein</fullName>
    </submittedName>
</protein>
<feature type="compositionally biased region" description="Basic and acidic residues" evidence="1">
    <location>
        <begin position="272"/>
        <end position="287"/>
    </location>
</feature>
<dbReference type="InterPro" id="IPR053018">
    <property type="entry name" value="Elsinochrome_Biosynth-Asso"/>
</dbReference>
<dbReference type="OrthoDB" id="5427664at2759"/>
<feature type="transmembrane region" description="Helical" evidence="2">
    <location>
        <begin position="102"/>
        <end position="125"/>
    </location>
</feature>
<dbReference type="PANTHER" id="PTHR37577:SF1">
    <property type="entry name" value="INTEGRAL MEMBRANE PROTEIN"/>
    <property type="match status" value="1"/>
</dbReference>
<feature type="transmembrane region" description="Helical" evidence="2">
    <location>
        <begin position="216"/>
        <end position="239"/>
    </location>
</feature>
<organism evidence="3 4">
    <name type="scientific">Lineolata rhizophorae</name>
    <dbReference type="NCBI Taxonomy" id="578093"/>
    <lineage>
        <taxon>Eukaryota</taxon>
        <taxon>Fungi</taxon>
        <taxon>Dikarya</taxon>
        <taxon>Ascomycota</taxon>
        <taxon>Pezizomycotina</taxon>
        <taxon>Dothideomycetes</taxon>
        <taxon>Dothideomycetes incertae sedis</taxon>
        <taxon>Lineolatales</taxon>
        <taxon>Lineolataceae</taxon>
        <taxon>Lineolata</taxon>
    </lineage>
</organism>
<evidence type="ECO:0000313" key="3">
    <source>
        <dbReference type="EMBL" id="KAF2452410.1"/>
    </source>
</evidence>
<evidence type="ECO:0000313" key="4">
    <source>
        <dbReference type="Proteomes" id="UP000799766"/>
    </source>
</evidence>
<dbReference type="PANTHER" id="PTHR37577">
    <property type="entry name" value="INTEGRAL MEMBRANE PROTEIN"/>
    <property type="match status" value="1"/>
</dbReference>
<name>A0A6A6NL04_9PEZI</name>
<accession>A0A6A6NL04</accession>
<dbReference type="EMBL" id="MU001710">
    <property type="protein sequence ID" value="KAF2452410.1"/>
    <property type="molecule type" value="Genomic_DNA"/>
</dbReference>
<feature type="transmembrane region" description="Helical" evidence="2">
    <location>
        <begin position="77"/>
        <end position="96"/>
    </location>
</feature>
<proteinExistence type="predicted"/>
<sequence length="287" mass="32416">MVLLFLEGAQYHKGGVREAQIRYKNEEHDTKHPGTWRNVLESLLISFSDQSIVTGQALLYVTYYWASCSISAYHYNLVCDLVLVSIVVHLCSITAVEQYLQNWWLGALRLALILLSFVFVGLVFVQRNTPEFPLSPPVIEDKNDTLLVRPAVCFMAENLTALYDDTVSAVKGGAKGIRKGLQSYIVLVVFFAAATVLSMAQAILGRDKFQRRMFQLRFALFWLRVAVAMAATVVSIMSIGNFSNLQTWMSVSGWFGEDDDDETTINEMPCTSDERNKRKSEEMMPKL</sequence>
<feature type="region of interest" description="Disordered" evidence="1">
    <location>
        <begin position="260"/>
        <end position="287"/>
    </location>
</feature>
<keyword evidence="2" id="KW-1133">Transmembrane helix</keyword>
<keyword evidence="2" id="KW-0472">Membrane</keyword>
<evidence type="ECO:0000256" key="2">
    <source>
        <dbReference type="SAM" id="Phobius"/>
    </source>
</evidence>
<keyword evidence="2" id="KW-0812">Transmembrane</keyword>
<reference evidence="3" key="1">
    <citation type="journal article" date="2020" name="Stud. Mycol.">
        <title>101 Dothideomycetes genomes: a test case for predicting lifestyles and emergence of pathogens.</title>
        <authorList>
            <person name="Haridas S."/>
            <person name="Albert R."/>
            <person name="Binder M."/>
            <person name="Bloem J."/>
            <person name="Labutti K."/>
            <person name="Salamov A."/>
            <person name="Andreopoulos B."/>
            <person name="Baker S."/>
            <person name="Barry K."/>
            <person name="Bills G."/>
            <person name="Bluhm B."/>
            <person name="Cannon C."/>
            <person name="Castanera R."/>
            <person name="Culley D."/>
            <person name="Daum C."/>
            <person name="Ezra D."/>
            <person name="Gonzalez J."/>
            <person name="Henrissat B."/>
            <person name="Kuo A."/>
            <person name="Liang C."/>
            <person name="Lipzen A."/>
            <person name="Lutzoni F."/>
            <person name="Magnuson J."/>
            <person name="Mondo S."/>
            <person name="Nolan M."/>
            <person name="Ohm R."/>
            <person name="Pangilinan J."/>
            <person name="Park H.-J."/>
            <person name="Ramirez L."/>
            <person name="Alfaro M."/>
            <person name="Sun H."/>
            <person name="Tritt A."/>
            <person name="Yoshinaga Y."/>
            <person name="Zwiers L.-H."/>
            <person name="Turgeon B."/>
            <person name="Goodwin S."/>
            <person name="Spatafora J."/>
            <person name="Crous P."/>
            <person name="Grigoriev I."/>
        </authorList>
    </citation>
    <scope>NUCLEOTIDE SEQUENCE</scope>
    <source>
        <strain evidence="3">ATCC 16933</strain>
    </source>
</reference>
<dbReference type="AlphaFoldDB" id="A0A6A6NL04"/>
<dbReference type="Proteomes" id="UP000799766">
    <property type="component" value="Unassembled WGS sequence"/>
</dbReference>
<evidence type="ECO:0000256" key="1">
    <source>
        <dbReference type="SAM" id="MobiDB-lite"/>
    </source>
</evidence>
<gene>
    <name evidence="3" type="ORF">BDY21DRAFT_375595</name>
</gene>
<keyword evidence="4" id="KW-1185">Reference proteome</keyword>